<evidence type="ECO:0008006" key="4">
    <source>
        <dbReference type="Google" id="ProtNLM"/>
    </source>
</evidence>
<proteinExistence type="predicted"/>
<comment type="caution">
    <text evidence="2">The sequence shown here is derived from an EMBL/GenBank/DDBJ whole genome shotgun (WGS) entry which is preliminary data.</text>
</comment>
<feature type="signal peptide" evidence="1">
    <location>
        <begin position="1"/>
        <end position="21"/>
    </location>
</feature>
<name>A0ABW5CGR6_9HYPH</name>
<gene>
    <name evidence="2" type="ORF">ACFSKQ_02615</name>
</gene>
<protein>
    <recommendedName>
        <fullName evidence="4">Chemotaxis protein MotC</fullName>
    </recommendedName>
</protein>
<dbReference type="EMBL" id="JBHUIJ010000002">
    <property type="protein sequence ID" value="MFD2236355.1"/>
    <property type="molecule type" value="Genomic_DNA"/>
</dbReference>
<dbReference type="RefSeq" id="WP_209735699.1">
    <property type="nucleotide sequence ID" value="NZ_CP072611.1"/>
</dbReference>
<evidence type="ECO:0000313" key="3">
    <source>
        <dbReference type="Proteomes" id="UP001597371"/>
    </source>
</evidence>
<keyword evidence="3" id="KW-1185">Reference proteome</keyword>
<organism evidence="2 3">
    <name type="scientific">Aureimonas populi</name>
    <dbReference type="NCBI Taxonomy" id="1701758"/>
    <lineage>
        <taxon>Bacteria</taxon>
        <taxon>Pseudomonadati</taxon>
        <taxon>Pseudomonadota</taxon>
        <taxon>Alphaproteobacteria</taxon>
        <taxon>Hyphomicrobiales</taxon>
        <taxon>Aurantimonadaceae</taxon>
        <taxon>Aureimonas</taxon>
    </lineage>
</organism>
<feature type="chain" id="PRO_5045497935" description="Chemotaxis protein MotC" evidence="1">
    <location>
        <begin position="22"/>
        <end position="397"/>
    </location>
</feature>
<evidence type="ECO:0000256" key="1">
    <source>
        <dbReference type="SAM" id="SignalP"/>
    </source>
</evidence>
<keyword evidence="1" id="KW-0732">Signal</keyword>
<accession>A0ABW5CGR6</accession>
<reference evidence="3" key="1">
    <citation type="journal article" date="2019" name="Int. J. Syst. Evol. Microbiol.">
        <title>The Global Catalogue of Microorganisms (GCM) 10K type strain sequencing project: providing services to taxonomists for standard genome sequencing and annotation.</title>
        <authorList>
            <consortium name="The Broad Institute Genomics Platform"/>
            <consortium name="The Broad Institute Genome Sequencing Center for Infectious Disease"/>
            <person name="Wu L."/>
            <person name="Ma J."/>
        </authorList>
    </citation>
    <scope>NUCLEOTIDE SEQUENCE [LARGE SCALE GENOMIC DNA]</scope>
    <source>
        <strain evidence="3">ZS-35-S2</strain>
    </source>
</reference>
<sequence>MTHRLVLSAVLALGLCAPAGAQESPAEPTSEAGAASTRSPMPFDIIRSLQFLQDQVARGNDRAIRVQALLLKRFAPVFLAADAPVWSDPRNQRAAVLFVLSGGPAEVLEGLIAADVLPIEDRGLYDGAIAYVRNDVARARDTLSLVDLSDMEPGLAGHINLVLGQLWQEDEPERAAGYLDRARLLAPGGLIEEAALRLEVLIVDGLGRHDQADRLARQYFDRYSASSYSANFEARFAAIFSARGMGEADKAMAAMTDVIAGLPAERRRTLLLAVARRALVEGRMAFAHQAAGAALEIGGMTPADEARARLYHAAAAVGPGDSAGARRALADIPRDLLHPQDAALLDAAGNIVAEIERAPSLLTQISEEPVDGMASPVLDRAERVLGRLNSEFGTQTQ</sequence>
<evidence type="ECO:0000313" key="2">
    <source>
        <dbReference type="EMBL" id="MFD2236355.1"/>
    </source>
</evidence>
<dbReference type="Proteomes" id="UP001597371">
    <property type="component" value="Unassembled WGS sequence"/>
</dbReference>